<dbReference type="GO" id="GO:0098887">
    <property type="term" value="P:neurotransmitter receptor transport, endosome to postsynaptic membrane"/>
    <property type="evidence" value="ECO:0007669"/>
    <property type="project" value="TreeGrafter"/>
</dbReference>
<feature type="compositionally biased region" description="Basic and acidic residues" evidence="1">
    <location>
        <begin position="151"/>
        <end position="165"/>
    </location>
</feature>
<dbReference type="GO" id="GO:0098978">
    <property type="term" value="C:glutamatergic synapse"/>
    <property type="evidence" value="ECO:0007669"/>
    <property type="project" value="TreeGrafter"/>
</dbReference>
<name>A0A1X7SN63_AMPQE</name>
<dbReference type="PANTHER" id="PTHR18978">
    <property type="entry name" value="GRIP-1 ASSOCIATED PROTEIN 1"/>
    <property type="match status" value="1"/>
</dbReference>
<protein>
    <recommendedName>
        <fullName evidence="3">Myosin tail domain-containing protein</fullName>
    </recommendedName>
</protein>
<dbReference type="PANTHER" id="PTHR18978:SF1">
    <property type="entry name" value="GRIP1-ASSOCIATED PROTEIN 1"/>
    <property type="match status" value="1"/>
</dbReference>
<proteinExistence type="predicted"/>
<evidence type="ECO:0008006" key="3">
    <source>
        <dbReference type="Google" id="ProtNLM"/>
    </source>
</evidence>
<dbReference type="EnsemblMetazoa" id="Aqu2.1.03525_001">
    <property type="protein sequence ID" value="Aqu2.1.03525_001"/>
    <property type="gene ID" value="Aqu2.1.03525"/>
</dbReference>
<sequence length="232" mass="26403">MAIKEHETATENKKKENDLIDKYKGEIESLQSQLDEERDKVKHLNSSVDELADLKRRIKSMENMKETYEQQLKEAQESFSKEKGELELKLSELDGEYKERLTGLETEAEEERKKATELKEKITELELELDEKTQEINITGKKSSNLIKDLKRQLQAAQKREERLQDSLSSSSPHIEVSTPIRQDSRHSRESSLSSVRGIGATGGAEQTQQKVKPLASEVVFHLMSEAGFTGG</sequence>
<dbReference type="OrthoDB" id="6269447at2759"/>
<dbReference type="STRING" id="400682.A0A1X7SN63"/>
<reference evidence="2" key="1">
    <citation type="submission" date="2017-05" db="UniProtKB">
        <authorList>
            <consortium name="EnsemblMetazoa"/>
        </authorList>
    </citation>
    <scope>IDENTIFICATION</scope>
</reference>
<dbReference type="InParanoid" id="A0A1X7SN63"/>
<evidence type="ECO:0000313" key="2">
    <source>
        <dbReference type="EnsemblMetazoa" id="Aqu2.1.03525_001"/>
    </source>
</evidence>
<dbReference type="GO" id="GO:0099158">
    <property type="term" value="P:regulation of recycling endosome localization within postsynapse"/>
    <property type="evidence" value="ECO:0007669"/>
    <property type="project" value="TreeGrafter"/>
</dbReference>
<dbReference type="InterPro" id="IPR026204">
    <property type="entry name" value="GRIPAP1"/>
</dbReference>
<dbReference type="AlphaFoldDB" id="A0A1X7SN63"/>
<accession>A0A1X7SN63</accession>
<feature type="region of interest" description="Disordered" evidence="1">
    <location>
        <begin position="151"/>
        <end position="213"/>
    </location>
</feature>
<organism evidence="2">
    <name type="scientific">Amphimedon queenslandica</name>
    <name type="common">Sponge</name>
    <dbReference type="NCBI Taxonomy" id="400682"/>
    <lineage>
        <taxon>Eukaryota</taxon>
        <taxon>Metazoa</taxon>
        <taxon>Porifera</taxon>
        <taxon>Demospongiae</taxon>
        <taxon>Heteroscleromorpha</taxon>
        <taxon>Haplosclerida</taxon>
        <taxon>Niphatidae</taxon>
        <taxon>Amphimedon</taxon>
    </lineage>
</organism>
<dbReference type="GO" id="GO:0099152">
    <property type="term" value="P:regulation of neurotransmitter receptor transport, endosome to postsynaptic membrane"/>
    <property type="evidence" value="ECO:0007669"/>
    <property type="project" value="TreeGrafter"/>
</dbReference>
<dbReference type="GO" id="GO:0098998">
    <property type="term" value="C:extrinsic component of postsynaptic early endosome membrane"/>
    <property type="evidence" value="ECO:0007669"/>
    <property type="project" value="TreeGrafter"/>
</dbReference>
<dbReference type="GO" id="GO:0098837">
    <property type="term" value="C:postsynaptic recycling endosome"/>
    <property type="evidence" value="ECO:0007669"/>
    <property type="project" value="TreeGrafter"/>
</dbReference>
<evidence type="ECO:0000256" key="1">
    <source>
        <dbReference type="SAM" id="MobiDB-lite"/>
    </source>
</evidence>